<feature type="transmembrane region" description="Helical" evidence="7">
    <location>
        <begin position="170"/>
        <end position="193"/>
    </location>
</feature>
<feature type="transmembrane region" description="Helical" evidence="7">
    <location>
        <begin position="308"/>
        <end position="333"/>
    </location>
</feature>
<keyword evidence="6 7" id="KW-0472">Membrane</keyword>
<keyword evidence="4 7" id="KW-0812">Transmembrane</keyword>
<dbReference type="EMBL" id="JABWGN010000006">
    <property type="protein sequence ID" value="NUW33094.1"/>
    <property type="molecule type" value="Genomic_DNA"/>
</dbReference>
<keyword evidence="5 7" id="KW-1133">Transmembrane helix</keyword>
<feature type="transmembrane region" description="Helical" evidence="7">
    <location>
        <begin position="84"/>
        <end position="110"/>
    </location>
</feature>
<evidence type="ECO:0000256" key="6">
    <source>
        <dbReference type="ARBA" id="ARBA00023136"/>
    </source>
</evidence>
<accession>A0A7Y6M4B5</accession>
<dbReference type="SUPFAM" id="SSF103473">
    <property type="entry name" value="MFS general substrate transporter"/>
    <property type="match status" value="1"/>
</dbReference>
<keyword evidence="9" id="KW-1185">Reference proteome</keyword>
<evidence type="ECO:0000256" key="1">
    <source>
        <dbReference type="ARBA" id="ARBA00004651"/>
    </source>
</evidence>
<dbReference type="RefSeq" id="WP_175590542.1">
    <property type="nucleotide sequence ID" value="NZ_JABWGN010000006.1"/>
</dbReference>
<comment type="caution">
    <text evidence="8">The sequence shown here is derived from an EMBL/GenBank/DDBJ whole genome shotgun (WGS) entry which is preliminary data.</text>
</comment>
<feature type="transmembrane region" description="Helical" evidence="7">
    <location>
        <begin position="280"/>
        <end position="302"/>
    </location>
</feature>
<protein>
    <submittedName>
        <fullName evidence="8">MFS transporter</fullName>
    </submittedName>
</protein>
<dbReference type="GO" id="GO:0022857">
    <property type="term" value="F:transmembrane transporter activity"/>
    <property type="evidence" value="ECO:0007669"/>
    <property type="project" value="InterPro"/>
</dbReference>
<dbReference type="GO" id="GO:0005886">
    <property type="term" value="C:plasma membrane"/>
    <property type="evidence" value="ECO:0007669"/>
    <property type="project" value="UniProtKB-SubCell"/>
</dbReference>
<reference evidence="8 9" key="1">
    <citation type="submission" date="2020-06" db="EMBL/GenBank/DDBJ databases">
        <title>Nonomuraea sp. SMC257, a novel actinomycete isolated from soil.</title>
        <authorList>
            <person name="Chanama M."/>
        </authorList>
    </citation>
    <scope>NUCLEOTIDE SEQUENCE [LARGE SCALE GENOMIC DNA]</scope>
    <source>
        <strain evidence="8 9">SMC257</strain>
    </source>
</reference>
<feature type="transmembrane region" description="Helical" evidence="7">
    <location>
        <begin position="16"/>
        <end position="38"/>
    </location>
</feature>
<evidence type="ECO:0000256" key="3">
    <source>
        <dbReference type="ARBA" id="ARBA00022475"/>
    </source>
</evidence>
<feature type="transmembrane region" description="Helical" evidence="7">
    <location>
        <begin position="345"/>
        <end position="367"/>
    </location>
</feature>
<feature type="transmembrane region" description="Helical" evidence="7">
    <location>
        <begin position="44"/>
        <end position="63"/>
    </location>
</feature>
<dbReference type="Proteomes" id="UP000586042">
    <property type="component" value="Unassembled WGS sequence"/>
</dbReference>
<dbReference type="InterPro" id="IPR050171">
    <property type="entry name" value="MFS_Transporters"/>
</dbReference>
<keyword evidence="2" id="KW-0813">Transport</keyword>
<dbReference type="InterPro" id="IPR011701">
    <property type="entry name" value="MFS"/>
</dbReference>
<dbReference type="PANTHER" id="PTHR23517:SF2">
    <property type="entry name" value="MULTIDRUG RESISTANCE PROTEIN MDTH"/>
    <property type="match status" value="1"/>
</dbReference>
<evidence type="ECO:0000313" key="9">
    <source>
        <dbReference type="Proteomes" id="UP000586042"/>
    </source>
</evidence>
<dbReference type="AlphaFoldDB" id="A0A7Y6M4B5"/>
<evidence type="ECO:0000313" key="8">
    <source>
        <dbReference type="EMBL" id="NUW33094.1"/>
    </source>
</evidence>
<name>A0A7Y6M4B5_9ACTN</name>
<sequence>MIITSTGRRVAGARPFLVGMFADALGSGLYVPLTLLFIHQVTGLPLTTVGVGVTAAAVVGLAANPAAGALIDRFGARRVLMATYLLRAAGFAAYPFVDGFAALVAVAAVVATGDRAYYPASGSYVAVLAQGADRDKLYTLMATARNVAFGLGGLLSAGAVSLAGGAGFTLIAALNAASFLVATGCLVVSGRRAPAPATPREPRGYRAVFSDRPFVALVAAEQAFTLAHMILPVALPVYAVTVLGAPVWLTGLLYTLNTVLVAAGQLAVRRRQRAARRTHAMALAGTILVAACALYAATALLPPGAPRAGGLLVATLVLTLGELMHTTPSWALAAATAPPALPGRYLAIHQQTWAVAAVVAPGGYAALLDTEPSLLWIALAALLVPACLALLRLARRLPPDAVAAPGT</sequence>
<feature type="transmembrane region" description="Helical" evidence="7">
    <location>
        <begin position="373"/>
        <end position="391"/>
    </location>
</feature>
<evidence type="ECO:0000256" key="4">
    <source>
        <dbReference type="ARBA" id="ARBA00022692"/>
    </source>
</evidence>
<organism evidence="8 9">
    <name type="scientific">Nonomuraea montanisoli</name>
    <dbReference type="NCBI Taxonomy" id="2741721"/>
    <lineage>
        <taxon>Bacteria</taxon>
        <taxon>Bacillati</taxon>
        <taxon>Actinomycetota</taxon>
        <taxon>Actinomycetes</taxon>
        <taxon>Streptosporangiales</taxon>
        <taxon>Streptosporangiaceae</taxon>
        <taxon>Nonomuraea</taxon>
    </lineage>
</organism>
<gene>
    <name evidence="8" type="ORF">HTZ77_16875</name>
</gene>
<evidence type="ECO:0000256" key="7">
    <source>
        <dbReference type="SAM" id="Phobius"/>
    </source>
</evidence>
<feature type="transmembrane region" description="Helical" evidence="7">
    <location>
        <begin position="214"/>
        <end position="235"/>
    </location>
</feature>
<feature type="transmembrane region" description="Helical" evidence="7">
    <location>
        <begin position="247"/>
        <end position="268"/>
    </location>
</feature>
<dbReference type="PANTHER" id="PTHR23517">
    <property type="entry name" value="RESISTANCE PROTEIN MDTM, PUTATIVE-RELATED-RELATED"/>
    <property type="match status" value="1"/>
</dbReference>
<dbReference type="InterPro" id="IPR036259">
    <property type="entry name" value="MFS_trans_sf"/>
</dbReference>
<dbReference type="Pfam" id="PF07690">
    <property type="entry name" value="MFS_1"/>
    <property type="match status" value="1"/>
</dbReference>
<evidence type="ECO:0000256" key="2">
    <source>
        <dbReference type="ARBA" id="ARBA00022448"/>
    </source>
</evidence>
<comment type="subcellular location">
    <subcellularLocation>
        <location evidence="1">Cell membrane</location>
        <topology evidence="1">Multi-pass membrane protein</topology>
    </subcellularLocation>
</comment>
<evidence type="ECO:0000256" key="5">
    <source>
        <dbReference type="ARBA" id="ARBA00022989"/>
    </source>
</evidence>
<dbReference type="Gene3D" id="1.20.1250.20">
    <property type="entry name" value="MFS general substrate transporter like domains"/>
    <property type="match status" value="1"/>
</dbReference>
<keyword evidence="3" id="KW-1003">Cell membrane</keyword>
<proteinExistence type="predicted"/>